<feature type="region of interest" description="Disordered" evidence="1">
    <location>
        <begin position="261"/>
        <end position="288"/>
    </location>
</feature>
<organism evidence="3 4">
    <name type="scientific">Trichoderma gamsii</name>
    <dbReference type="NCBI Taxonomy" id="398673"/>
    <lineage>
        <taxon>Eukaryota</taxon>
        <taxon>Fungi</taxon>
        <taxon>Dikarya</taxon>
        <taxon>Ascomycota</taxon>
        <taxon>Pezizomycotina</taxon>
        <taxon>Sordariomycetes</taxon>
        <taxon>Hypocreomycetidae</taxon>
        <taxon>Hypocreales</taxon>
        <taxon>Hypocreaceae</taxon>
        <taxon>Trichoderma</taxon>
    </lineage>
</organism>
<feature type="region of interest" description="Disordered" evidence="1">
    <location>
        <begin position="1135"/>
        <end position="1155"/>
    </location>
</feature>
<feature type="compositionally biased region" description="Polar residues" evidence="1">
    <location>
        <begin position="1142"/>
        <end position="1154"/>
    </location>
</feature>
<accession>A0A2P4ZQC6</accession>
<feature type="compositionally biased region" description="Polar residues" evidence="1">
    <location>
        <begin position="1594"/>
        <end position="1604"/>
    </location>
</feature>
<reference evidence="3 4" key="1">
    <citation type="journal article" date="2016" name="Genome Announc.">
        <title>Draft Whole-Genome Sequence of Trichoderma gamsii T6085, a Promising Biocontrol Agent of Fusarium Head Blight on Wheat.</title>
        <authorList>
            <person name="Baroncelli R."/>
            <person name="Zapparata A."/>
            <person name="Piaggeschi G."/>
            <person name="Sarrocco S."/>
            <person name="Vannacci G."/>
        </authorList>
    </citation>
    <scope>NUCLEOTIDE SEQUENCE [LARGE SCALE GENOMIC DNA]</scope>
    <source>
        <strain evidence="3 4">T6085</strain>
    </source>
</reference>
<feature type="region of interest" description="Disordered" evidence="1">
    <location>
        <begin position="1305"/>
        <end position="1378"/>
    </location>
</feature>
<feature type="region of interest" description="Disordered" evidence="1">
    <location>
        <begin position="1056"/>
        <end position="1122"/>
    </location>
</feature>
<dbReference type="Proteomes" id="UP000054821">
    <property type="component" value="Unassembled WGS sequence"/>
</dbReference>
<feature type="compositionally biased region" description="Basic and acidic residues" evidence="1">
    <location>
        <begin position="1322"/>
        <end position="1335"/>
    </location>
</feature>
<dbReference type="EMBL" id="JPDN02000013">
    <property type="protein sequence ID" value="PON26486.1"/>
    <property type="molecule type" value="Genomic_DNA"/>
</dbReference>
<evidence type="ECO:0000313" key="3">
    <source>
        <dbReference type="EMBL" id="PON26486.1"/>
    </source>
</evidence>
<name>A0A2P4ZQC6_9HYPO</name>
<evidence type="ECO:0000313" key="4">
    <source>
        <dbReference type="Proteomes" id="UP000054821"/>
    </source>
</evidence>
<dbReference type="InterPro" id="IPR010730">
    <property type="entry name" value="HET"/>
</dbReference>
<comment type="caution">
    <text evidence="3">The sequence shown here is derived from an EMBL/GenBank/DDBJ whole genome shotgun (WGS) entry which is preliminary data.</text>
</comment>
<proteinExistence type="predicted"/>
<feature type="region of interest" description="Disordered" evidence="1">
    <location>
        <begin position="1"/>
        <end position="52"/>
    </location>
</feature>
<feature type="compositionally biased region" description="Polar residues" evidence="1">
    <location>
        <begin position="1572"/>
        <end position="1582"/>
    </location>
</feature>
<feature type="domain" description="Heterokaryon incompatibility" evidence="2">
    <location>
        <begin position="342"/>
        <end position="472"/>
    </location>
</feature>
<sequence>MDDELETLAQAGEPEETSKRARLAKMMKNMGRNQEPADGQLDKSAESEDTSKRAKIAMKMIKTMGLNQEMIRSIVTSWLVPQFKPEIIAEYDQRLAKIHDLGFLGVSNSSVEASRPFRMFDITDGMLVDDIDPSAPYCMVSHRWKDPEINLDMLRRVKKKVSKDYPTWYNTDRTDVEMILKYCKEKIMKQRKKVNGCAVKNRVDEKLAQNDCYVLSLLRMYHRSKQIRKEIKDAHAHLETMIHDKKVTDMETRVFKDLSNKTKSSIDDDGTRASLANPEEQQPAVDDVDDDTDAIKAAYERIFDAEWERDKHSDDAKFDTLSRDLRDMVEKMVRCLRLWRSAIKIEQSILKAEKIFKRGLVPGYKQQQKFYVWLDTCCIDKSNHNEYSESMSLMGDWYAQSAFTLVHLDTGFDRVPDRSDAEIYWDEYLQTDGDYHKLETIANRRTDPVQKYEDIAKEPEIEWSTRGWTLQELVMSRMTYYVNADWQLLPRPVENLGRAYHLIPHMGVYTNLLDVKPTSNAWKPEILMTALLNCGAVQYTEAIKAVYPRIENESDEEEVEEGFSLSNALLASIAMPWNIMDTVFHVAKPEPAKEEQDEKTKIKLSGDALLREISVIWDQNLASQFPQIEEGGKKKGKQKAFKINEHLRLEEYTTTADKVSHALSIIKALELVGLCFPKDISPETAKTEIAQAVFFATMALVECYEQTKYPMVIQEVSSQENLGQKQSDSEQKAILKQKREIEKRVKLEIRKRLFQELLDSFPEAKEQYSIEILENLEEKEEAIAKTFAHILHVLVDEVNTLILDDRQYIAEFGNITLLDSWVDGTRRHGFTTQEVMTLACKRRTTKSFDRAYSLMGILGVRFPTFPAEGYEKALCRLFDETVTTHNDVSVFNWAGYNKGSSIRGRSMYPSTQEAYQAKDSRLYSRNSMAETEKDKMLQTTSYYHAIVSLLRDLIEFLKKSVPPKQVVEWIGYISAIIYSFDLEKLKTASASAETIEKLSGRSNISNGTSALPYEIEVLSKFIGFIINGPSQTRPGPQRLLSSRVIRNPRFEVDINPDVQIVVDPPAQTPDTNHEQNGRDSIPNNNNGQDAFDTENTSPPELVDVPTPTEDAENRTPPVGRKSRFVEQLSEAGTIPVPLMTGENDTSQTESNVPLSENEEISRYLRNWTTNSLQWTIKNSHSFEAPLPAKIQGIRHKIEKEDRENGIYKTASFGSPNMVSPHPIIVTNAGIESIFDIQRVIITMADLQGLRSQVEHATSPDQIISGYCSISTGFAQVIVQFSCKSELLRKQLEVNDGIDFRVMKEQNKKEDKKREHKMTSKVLFEKKKKDKKGREEKKKKKDKQKDAEPDQILSTNVNEANDEGEAVNDALGDPQTRDLDEEKTINRMIKFIQEDDLRLVAGEWVLARCSGVANADWFLCHLELGSTHPFYGYRIPTSEIDFNNCFPEDGLVAEWNRYMNRKKEEMCKILATFLKSKEHKLKRRRLVGRIIRDLAPLDEKAEEEPQGTPRGSFERNETNGYEMNGANGLERSESHEEQGNPIQHEYDYLDDFAENRNDDIRNDAGREQQPFSEIYSQDSASSVQHDDVWSALPDPNSQYSTTSVQEPDRWGNRELRPEDSVSNYGDRDTRPSQEVPTPSFDDITVVGKNEPVVEEEAEADEKSKIWDYLPLIEKVAEKTAKHYDKHLSATVLKDTPTVLRQAIENLNDNRDFLPAMFHSAKKIHMF</sequence>
<dbReference type="PANTHER" id="PTHR10622:SF10">
    <property type="entry name" value="HET DOMAIN-CONTAINING PROTEIN"/>
    <property type="match status" value="1"/>
</dbReference>
<feature type="region of interest" description="Disordered" evidence="1">
    <location>
        <begin position="1497"/>
        <end position="1538"/>
    </location>
</feature>
<feature type="compositionally biased region" description="Polar residues" evidence="1">
    <location>
        <begin position="1081"/>
        <end position="1098"/>
    </location>
</feature>
<keyword evidence="4" id="KW-1185">Reference proteome</keyword>
<evidence type="ECO:0000259" key="2">
    <source>
        <dbReference type="Pfam" id="PF06985"/>
    </source>
</evidence>
<gene>
    <name evidence="3" type="ORF">TGAM01_v204496</name>
</gene>
<protein>
    <recommendedName>
        <fullName evidence="2">Heterokaryon incompatibility domain-containing protein</fullName>
    </recommendedName>
</protein>
<feature type="region of interest" description="Disordered" evidence="1">
    <location>
        <begin position="1572"/>
        <end position="1638"/>
    </location>
</feature>
<feature type="compositionally biased region" description="Basic and acidic residues" evidence="1">
    <location>
        <begin position="40"/>
        <end position="52"/>
    </location>
</feature>
<dbReference type="RefSeq" id="XP_018659074.1">
    <property type="nucleotide sequence ID" value="XM_018807736.1"/>
</dbReference>
<dbReference type="PANTHER" id="PTHR10622">
    <property type="entry name" value="HET DOMAIN-CONTAINING PROTEIN"/>
    <property type="match status" value="1"/>
</dbReference>
<dbReference type="Pfam" id="PF06985">
    <property type="entry name" value="HET"/>
    <property type="match status" value="1"/>
</dbReference>
<feature type="compositionally biased region" description="Basic and acidic residues" evidence="1">
    <location>
        <begin position="261"/>
        <end position="271"/>
    </location>
</feature>
<evidence type="ECO:0000256" key="1">
    <source>
        <dbReference type="SAM" id="MobiDB-lite"/>
    </source>
</evidence>
<dbReference type="GeneID" id="29987819"/>
<feature type="compositionally biased region" description="Basic and acidic residues" evidence="1">
    <location>
        <begin position="1605"/>
        <end position="1630"/>
    </location>
</feature>